<evidence type="ECO:0000256" key="3">
    <source>
        <dbReference type="ARBA" id="ARBA00022692"/>
    </source>
</evidence>
<dbReference type="Proteomes" id="UP000600080">
    <property type="component" value="Unassembled WGS sequence"/>
</dbReference>
<keyword evidence="5 6" id="KW-0472">Membrane</keyword>
<feature type="transmembrane region" description="Helical" evidence="6">
    <location>
        <begin position="629"/>
        <end position="655"/>
    </location>
</feature>
<evidence type="ECO:0000256" key="4">
    <source>
        <dbReference type="ARBA" id="ARBA00022989"/>
    </source>
</evidence>
<dbReference type="Pfam" id="PF02687">
    <property type="entry name" value="FtsX"/>
    <property type="match status" value="1"/>
</dbReference>
<feature type="transmembrane region" description="Helical" evidence="6">
    <location>
        <begin position="350"/>
        <end position="376"/>
    </location>
</feature>
<evidence type="ECO:0000313" key="9">
    <source>
        <dbReference type="Proteomes" id="UP000600080"/>
    </source>
</evidence>
<feature type="transmembrane region" description="Helical" evidence="6">
    <location>
        <begin position="277"/>
        <end position="299"/>
    </location>
</feature>
<reference evidence="9" key="1">
    <citation type="journal article" date="2019" name="Int. J. Syst. Evol. Microbiol.">
        <title>The Global Catalogue of Microorganisms (GCM) 10K type strain sequencing project: providing services to taxonomists for standard genome sequencing and annotation.</title>
        <authorList>
            <consortium name="The Broad Institute Genomics Platform"/>
            <consortium name="The Broad Institute Genome Sequencing Center for Infectious Disease"/>
            <person name="Wu L."/>
            <person name="Ma J."/>
        </authorList>
    </citation>
    <scope>NUCLEOTIDE SEQUENCE [LARGE SCALE GENOMIC DNA]</scope>
    <source>
        <strain evidence="9">CGMCC 4.7323</strain>
    </source>
</reference>
<feature type="transmembrane region" description="Helical" evidence="6">
    <location>
        <begin position="320"/>
        <end position="338"/>
    </location>
</feature>
<keyword evidence="4 6" id="KW-1133">Transmembrane helix</keyword>
<evidence type="ECO:0000313" key="8">
    <source>
        <dbReference type="EMBL" id="GGN61550.1"/>
    </source>
</evidence>
<sequence>MLRIGRAARRGTAGSGTRWMALLFATAVLCLAFTALVAVYAGYAGTQERTGARSPERVTDGHTTTRARYLLKHDTLDDARSYTVAFVEPVDAAVAPPPGLTSWPAPGQAVLSPALLKAGAGQHIADRYGTLAGTIGPQGLASPSERFAYVRPAHTMRGMTEARPIHGFGAAPEWGNGDFTNQRPIWNLLLTVCGFLLLPAAACVVLAARIGADERDRRTALVSALGALPSHRRLIVIGEAALPVVVGAVVGAVPAAVGCLIDVPVPVVDFTLHAPDLAAYALWLVGMAVLSVVVMLTAVTVLHRRRRPGASTRPRASRPALTRFACWACPLFLLAASYGPGLAPSPTLRVLLQVVGTLGGFATLPSLLAAACKAAGSALAELSRRRAGPSALIAGRWMAAHAATTARLVCSVVIAIGLTGETQLWMSRMAEPVRQATAVHAMVGESLLRVSSPRRITPAFVESLPEQAVLLSLEEDKGAITVLGTCSDLKAVRLPCRSTAVTPADGADERLRYALGRGTDLNTAVIAQASAHTGRAALVLSRGGTALDVAGIKQTANRTLAPGTDVSTLGTEWISGGMVLRDQSGWLLFFGLLGTSVLAVGFALNTQAEFLRQGRAAAPLAVLCGRRRVFYGLSGWSLLAPLLASGAVGVLIYSWLAGPLIADGYAQTSPTLMSVSLGVSAALGLVLWVCGGTSAARISGRWRPNGD</sequence>
<evidence type="ECO:0000259" key="7">
    <source>
        <dbReference type="Pfam" id="PF02687"/>
    </source>
</evidence>
<name>A0ABQ2K0P0_9ACTN</name>
<organism evidence="8 9">
    <name type="scientific">Streptomyces kronopolitis</name>
    <dbReference type="NCBI Taxonomy" id="1612435"/>
    <lineage>
        <taxon>Bacteria</taxon>
        <taxon>Bacillati</taxon>
        <taxon>Actinomycetota</taxon>
        <taxon>Actinomycetes</taxon>
        <taxon>Kitasatosporales</taxon>
        <taxon>Streptomycetaceae</taxon>
        <taxon>Streptomyces</taxon>
    </lineage>
</organism>
<feature type="transmembrane region" description="Helical" evidence="6">
    <location>
        <begin position="234"/>
        <end position="257"/>
    </location>
</feature>
<dbReference type="EMBL" id="BMND01000042">
    <property type="protein sequence ID" value="GGN61550.1"/>
    <property type="molecule type" value="Genomic_DNA"/>
</dbReference>
<feature type="transmembrane region" description="Helical" evidence="6">
    <location>
        <begin position="185"/>
        <end position="208"/>
    </location>
</feature>
<feature type="domain" description="ABC3 transporter permease C-terminal" evidence="7">
    <location>
        <begin position="194"/>
        <end position="306"/>
    </location>
</feature>
<dbReference type="InterPro" id="IPR003838">
    <property type="entry name" value="ABC3_permease_C"/>
</dbReference>
<keyword evidence="9" id="KW-1185">Reference proteome</keyword>
<feature type="transmembrane region" description="Helical" evidence="6">
    <location>
        <begin position="675"/>
        <end position="696"/>
    </location>
</feature>
<comment type="subcellular location">
    <subcellularLocation>
        <location evidence="1">Cell membrane</location>
        <topology evidence="1">Multi-pass membrane protein</topology>
    </subcellularLocation>
</comment>
<accession>A0ABQ2K0P0</accession>
<keyword evidence="3 6" id="KW-0812">Transmembrane</keyword>
<protein>
    <recommendedName>
        <fullName evidence="7">ABC3 transporter permease C-terminal domain-containing protein</fullName>
    </recommendedName>
</protein>
<comment type="caution">
    <text evidence="8">The sequence shown here is derived from an EMBL/GenBank/DDBJ whole genome shotgun (WGS) entry which is preliminary data.</text>
</comment>
<feature type="transmembrane region" description="Helical" evidence="6">
    <location>
        <begin position="586"/>
        <end position="608"/>
    </location>
</feature>
<evidence type="ECO:0000256" key="5">
    <source>
        <dbReference type="ARBA" id="ARBA00023136"/>
    </source>
</evidence>
<keyword evidence="2" id="KW-1003">Cell membrane</keyword>
<evidence type="ECO:0000256" key="1">
    <source>
        <dbReference type="ARBA" id="ARBA00004651"/>
    </source>
</evidence>
<evidence type="ECO:0000256" key="6">
    <source>
        <dbReference type="SAM" id="Phobius"/>
    </source>
</evidence>
<feature type="transmembrane region" description="Helical" evidence="6">
    <location>
        <begin position="397"/>
        <end position="418"/>
    </location>
</feature>
<evidence type="ECO:0000256" key="2">
    <source>
        <dbReference type="ARBA" id="ARBA00022475"/>
    </source>
</evidence>
<proteinExistence type="predicted"/>
<gene>
    <name evidence="8" type="ORF">GCM10012285_60630</name>
</gene>